<keyword evidence="2" id="KW-1185">Reference proteome</keyword>
<dbReference type="Proteomes" id="UP001057402">
    <property type="component" value="Chromosome 10"/>
</dbReference>
<evidence type="ECO:0000313" key="1">
    <source>
        <dbReference type="EMBL" id="KAI4319446.1"/>
    </source>
</evidence>
<reference evidence="2" key="1">
    <citation type="journal article" date="2023" name="Front. Plant Sci.">
        <title>Chromosomal-level genome assembly of Melastoma candidum provides insights into trichome evolution.</title>
        <authorList>
            <person name="Zhong Y."/>
            <person name="Wu W."/>
            <person name="Sun C."/>
            <person name="Zou P."/>
            <person name="Liu Y."/>
            <person name="Dai S."/>
            <person name="Zhou R."/>
        </authorList>
    </citation>
    <scope>NUCLEOTIDE SEQUENCE [LARGE SCALE GENOMIC DNA]</scope>
</reference>
<comment type="caution">
    <text evidence="1">The sequence shown here is derived from an EMBL/GenBank/DDBJ whole genome shotgun (WGS) entry which is preliminary data.</text>
</comment>
<accession>A0ACB9M628</accession>
<evidence type="ECO:0000313" key="2">
    <source>
        <dbReference type="Proteomes" id="UP001057402"/>
    </source>
</evidence>
<proteinExistence type="predicted"/>
<name>A0ACB9M628_9MYRT</name>
<gene>
    <name evidence="1" type="ORF">MLD38_033044</name>
</gene>
<protein>
    <submittedName>
        <fullName evidence="1">Uncharacterized protein</fullName>
    </submittedName>
</protein>
<dbReference type="EMBL" id="CM042889">
    <property type="protein sequence ID" value="KAI4319446.1"/>
    <property type="molecule type" value="Genomic_DNA"/>
</dbReference>
<organism evidence="1 2">
    <name type="scientific">Melastoma candidum</name>
    <dbReference type="NCBI Taxonomy" id="119954"/>
    <lineage>
        <taxon>Eukaryota</taxon>
        <taxon>Viridiplantae</taxon>
        <taxon>Streptophyta</taxon>
        <taxon>Embryophyta</taxon>
        <taxon>Tracheophyta</taxon>
        <taxon>Spermatophyta</taxon>
        <taxon>Magnoliopsida</taxon>
        <taxon>eudicotyledons</taxon>
        <taxon>Gunneridae</taxon>
        <taxon>Pentapetalae</taxon>
        <taxon>rosids</taxon>
        <taxon>malvids</taxon>
        <taxon>Myrtales</taxon>
        <taxon>Melastomataceae</taxon>
        <taxon>Melastomatoideae</taxon>
        <taxon>Melastomateae</taxon>
        <taxon>Melastoma</taxon>
    </lineage>
</organism>
<sequence length="158" mass="18167">MIEQALLYSSRIGASRIRIIMGEKMKMRLAGRRRCWRLAVYLNKNEVSFSLYLLDSLCCNPSTTSERFIPNRIKSAEKDKKSPETDKRNEIPHKEKHRTILSVFGQGLPQRAWQASGLTEQSVPVANRNPGDSLLLFWSRFLPPNHQTVSNPRCVEIL</sequence>